<evidence type="ECO:0008006" key="3">
    <source>
        <dbReference type="Google" id="ProtNLM"/>
    </source>
</evidence>
<organism evidence="1 2">
    <name type="scientific">Hyalangium rubrum</name>
    <dbReference type="NCBI Taxonomy" id="3103134"/>
    <lineage>
        <taxon>Bacteria</taxon>
        <taxon>Pseudomonadati</taxon>
        <taxon>Myxococcota</taxon>
        <taxon>Myxococcia</taxon>
        <taxon>Myxococcales</taxon>
        <taxon>Cystobacterineae</taxon>
        <taxon>Archangiaceae</taxon>
        <taxon>Hyalangium</taxon>
    </lineage>
</organism>
<sequence length="351" mass="39309">MLRRSAWMFAVVSGVWLVSGCGGTEEDALESERVTAKQRLVAGCAESSVDADADGLDDGVENCLLQRHAPVLYLPWSLDWTKPANVDWYLSRVHMRFHHDNCPDCQILELGAVTQTNLINRSHSEKDWICAHTSTTRNSFGDGFNENESFFLQPPNDVTHNGSTTPADWKVYGHVYKNSLGGVNVQYWYFFPYNDGPAGFNHESDWEHINVRLAADYSVSGVHYAHHSKVDYFAKADVQWFNTTHPYVWIADGSHASYRSEQICDSTIEEVGMGSSSCETNASYRWFTWAGGKGTAAGFQGGGVINVGEKTRPLNNQQFIKYNARWGELGSTRITNGIRTPSFQGNWLRDA</sequence>
<proteinExistence type="predicted"/>
<reference evidence="1 2" key="1">
    <citation type="submission" date="2023-12" db="EMBL/GenBank/DDBJ databases">
        <title>the genome sequence of Hyalangium sp. s54d21.</title>
        <authorList>
            <person name="Zhang X."/>
        </authorList>
    </citation>
    <scope>NUCLEOTIDE SEQUENCE [LARGE SCALE GENOMIC DNA]</scope>
    <source>
        <strain evidence="2">s54d21</strain>
    </source>
</reference>
<name>A0ABU5H4S9_9BACT</name>
<dbReference type="PANTHER" id="PTHR48174:SF5">
    <property type="entry name" value="VACUOLAR PROTEIN SORTING-ASSOCIATED PROTEIN 62"/>
    <property type="match status" value="1"/>
</dbReference>
<evidence type="ECO:0000313" key="1">
    <source>
        <dbReference type="EMBL" id="MDY7228084.1"/>
    </source>
</evidence>
<evidence type="ECO:0000313" key="2">
    <source>
        <dbReference type="Proteomes" id="UP001291309"/>
    </source>
</evidence>
<accession>A0ABU5H4S9</accession>
<dbReference type="PROSITE" id="PS51257">
    <property type="entry name" value="PROKAR_LIPOPROTEIN"/>
    <property type="match status" value="1"/>
</dbReference>
<dbReference type="PANTHER" id="PTHR48174">
    <property type="entry name" value="DUF946 FAMILY PROTEIN"/>
    <property type="match status" value="1"/>
</dbReference>
<dbReference type="Proteomes" id="UP001291309">
    <property type="component" value="Unassembled WGS sequence"/>
</dbReference>
<protein>
    <recommendedName>
        <fullName evidence="3">Lipoprotein</fullName>
    </recommendedName>
</protein>
<comment type="caution">
    <text evidence="1">The sequence shown here is derived from an EMBL/GenBank/DDBJ whole genome shotgun (WGS) entry which is preliminary data.</text>
</comment>
<gene>
    <name evidence="1" type="ORF">SYV04_16820</name>
</gene>
<keyword evidence="2" id="KW-1185">Reference proteome</keyword>
<dbReference type="RefSeq" id="WP_321546809.1">
    <property type="nucleotide sequence ID" value="NZ_JAXIVS010000005.1"/>
</dbReference>
<dbReference type="EMBL" id="JAXIVS010000005">
    <property type="protein sequence ID" value="MDY7228084.1"/>
    <property type="molecule type" value="Genomic_DNA"/>
</dbReference>